<sequence length="202" mass="21475">MTALALFDVLTDFGSRPQPAAVPPRHPETVSPQPDIGATVASEVARAEAALEERLSLAHAAELEAQRQQHAAEMDAVFRQIGETAGETIALRLGEMEERIGHQAAMSAARVLGTFLSDELQKRSLESLAQSIRKAVAGNEAARVDVRGPSSLLEALQAALGERAAGFGFAEAPGFDLSVTIDGHLLETRLSEWSAILSEIVE</sequence>
<organism evidence="1 2">
    <name type="scientific">Mesorhizobium marinum</name>
    <dbReference type="NCBI Taxonomy" id="3228790"/>
    <lineage>
        <taxon>Bacteria</taxon>
        <taxon>Pseudomonadati</taxon>
        <taxon>Pseudomonadota</taxon>
        <taxon>Alphaproteobacteria</taxon>
        <taxon>Hyphomicrobiales</taxon>
        <taxon>Phyllobacteriaceae</taxon>
        <taxon>Mesorhizobium</taxon>
    </lineage>
</organism>
<evidence type="ECO:0000313" key="1">
    <source>
        <dbReference type="EMBL" id="MEW9804467.1"/>
    </source>
</evidence>
<protein>
    <recommendedName>
        <fullName evidence="3">Flagellar assembly protein FliH/Type III secretion system HrpE domain-containing protein</fullName>
    </recommendedName>
</protein>
<keyword evidence="2" id="KW-1185">Reference proteome</keyword>
<reference evidence="1 2" key="1">
    <citation type="submission" date="2024-06" db="EMBL/GenBank/DDBJ databases">
        <authorList>
            <person name="Tuo L."/>
        </authorList>
    </citation>
    <scope>NUCLEOTIDE SEQUENCE [LARGE SCALE GENOMIC DNA]</scope>
    <source>
        <strain evidence="1 2">ZMM04-5</strain>
    </source>
</reference>
<dbReference type="RefSeq" id="WP_367721520.1">
    <property type="nucleotide sequence ID" value="NZ_JBFOCI010000001.1"/>
</dbReference>
<dbReference type="EMBL" id="JBFOCI010000001">
    <property type="protein sequence ID" value="MEW9804467.1"/>
    <property type="molecule type" value="Genomic_DNA"/>
</dbReference>
<dbReference type="Proteomes" id="UP001556196">
    <property type="component" value="Unassembled WGS sequence"/>
</dbReference>
<name>A0ABV3QTS4_9HYPH</name>
<proteinExistence type="predicted"/>
<comment type="caution">
    <text evidence="1">The sequence shown here is derived from an EMBL/GenBank/DDBJ whole genome shotgun (WGS) entry which is preliminary data.</text>
</comment>
<evidence type="ECO:0000313" key="2">
    <source>
        <dbReference type="Proteomes" id="UP001556196"/>
    </source>
</evidence>
<evidence type="ECO:0008006" key="3">
    <source>
        <dbReference type="Google" id="ProtNLM"/>
    </source>
</evidence>
<accession>A0ABV3QTS4</accession>
<gene>
    <name evidence="1" type="ORF">ABUE31_00525</name>
</gene>